<name>V4RHX6_9HYPH</name>
<organism evidence="1 2">
    <name type="scientific">Lutibaculum baratangense AMV1</name>
    <dbReference type="NCBI Taxonomy" id="631454"/>
    <lineage>
        <taxon>Bacteria</taxon>
        <taxon>Pseudomonadati</taxon>
        <taxon>Pseudomonadota</taxon>
        <taxon>Alphaproteobacteria</taxon>
        <taxon>Hyphomicrobiales</taxon>
        <taxon>Tepidamorphaceae</taxon>
        <taxon>Lutibaculum</taxon>
    </lineage>
</organism>
<proteinExistence type="predicted"/>
<dbReference type="Pfam" id="PF01663">
    <property type="entry name" value="Phosphodiest"/>
    <property type="match status" value="1"/>
</dbReference>
<gene>
    <name evidence="1" type="ORF">N177_2237</name>
</gene>
<comment type="caution">
    <text evidence="1">The sequence shown here is derived from an EMBL/GenBank/DDBJ whole genome shotgun (WGS) entry which is preliminary data.</text>
</comment>
<dbReference type="PATRIC" id="fig|631454.5.peg.2206"/>
<dbReference type="AlphaFoldDB" id="V4RHX6"/>
<dbReference type="GO" id="GO:0016787">
    <property type="term" value="F:hydrolase activity"/>
    <property type="evidence" value="ECO:0007669"/>
    <property type="project" value="UniProtKB-ARBA"/>
</dbReference>
<dbReference type="RefSeq" id="WP_023432367.1">
    <property type="nucleotide sequence ID" value="NZ_AWXZ01000029.1"/>
</dbReference>
<keyword evidence="2" id="KW-1185">Reference proteome</keyword>
<dbReference type="PANTHER" id="PTHR10151:SF120">
    <property type="entry name" value="BIS(5'-ADENOSYL)-TRIPHOSPHATASE"/>
    <property type="match status" value="1"/>
</dbReference>
<dbReference type="EMBL" id="AWXZ01000029">
    <property type="protein sequence ID" value="ESR24914.1"/>
    <property type="molecule type" value="Genomic_DNA"/>
</dbReference>
<dbReference type="Proteomes" id="UP000017819">
    <property type="component" value="Unassembled WGS sequence"/>
</dbReference>
<dbReference type="SUPFAM" id="SSF53649">
    <property type="entry name" value="Alkaline phosphatase-like"/>
    <property type="match status" value="1"/>
</dbReference>
<dbReference type="PANTHER" id="PTHR10151">
    <property type="entry name" value="ECTONUCLEOTIDE PYROPHOSPHATASE/PHOSPHODIESTERASE"/>
    <property type="match status" value="1"/>
</dbReference>
<dbReference type="OrthoDB" id="9779418at2"/>
<reference evidence="1 2" key="1">
    <citation type="journal article" date="2014" name="Genome Announc.">
        <title>Draft Genome Sequence of Lutibaculum baratangense Strain AMV1T, Isolated from a Mud Volcano in Andamans, India.</title>
        <authorList>
            <person name="Singh A."/>
            <person name="Sreenivas A."/>
            <person name="Sathyanarayana Reddy G."/>
            <person name="Pinnaka A.K."/>
            <person name="Shivaji S."/>
        </authorList>
    </citation>
    <scope>NUCLEOTIDE SEQUENCE [LARGE SCALE GENOMIC DNA]</scope>
    <source>
        <strain evidence="1 2">AMV1</strain>
    </source>
</reference>
<dbReference type="Gene3D" id="3.40.720.10">
    <property type="entry name" value="Alkaline Phosphatase, subunit A"/>
    <property type="match status" value="2"/>
</dbReference>
<sequence length="422" mass="44417">MARIVAIMLDGLRRDLLRPDTTPSLARFAERAESFANHRSVFPSCTRVVSAAFATGCHPRRNGLPGNTCALMEDGRLRLHDVGVPGFFEHRRTVTGRSLEMPTMAERLAGHGGVVVFNNVSPGAASAHDPDGHGHVYHRAGSYGPGRVPLPEAEGLDIAPGIDGDRAMARRFVDEVLPGRAALSVLWLSEPDTTQHAVPLGSAAHLDVLCEADAIAGTLIEAVEELAARGEDVLLIVGSDHGHQTVDGTVDVAQSLVDAGLKAAADSDDVVVAPNGTAALVYVHPRHEDRVAAIAEHLRAQPWAGEVFHGEALAEHGHDQAHGLAIAISMASSEAPNEHGIPGRSFAVKALGTKPDRDGCGQHGGLGTYEQSPVLMIAGRGFRPGVRREPPSSIVDIAPTCLAHLGLAAEDLDGRPLQTDHP</sequence>
<accession>V4RHX6</accession>
<evidence type="ECO:0008006" key="3">
    <source>
        <dbReference type="Google" id="ProtNLM"/>
    </source>
</evidence>
<evidence type="ECO:0000313" key="1">
    <source>
        <dbReference type="EMBL" id="ESR24914.1"/>
    </source>
</evidence>
<dbReference type="eggNOG" id="COG1524">
    <property type="taxonomic scope" value="Bacteria"/>
</dbReference>
<dbReference type="InterPro" id="IPR017850">
    <property type="entry name" value="Alkaline_phosphatase_core_sf"/>
</dbReference>
<evidence type="ECO:0000313" key="2">
    <source>
        <dbReference type="Proteomes" id="UP000017819"/>
    </source>
</evidence>
<dbReference type="STRING" id="631454.N177_2237"/>
<dbReference type="InterPro" id="IPR002591">
    <property type="entry name" value="Phosphodiest/P_Trfase"/>
</dbReference>
<protein>
    <recommendedName>
        <fullName evidence="3">Nucleotide pyrophosphatase</fullName>
    </recommendedName>
</protein>